<keyword evidence="2" id="KW-1185">Reference proteome</keyword>
<proteinExistence type="predicted"/>
<reference evidence="1 2" key="1">
    <citation type="journal article" date="2010" name="Stand. Genomic Sci.">
        <title>Complete genome sequence of Methanoplanus petrolearius type strain (SEBR 4847).</title>
        <authorList>
            <person name="Brambilla E."/>
            <person name="Djao O.D."/>
            <person name="Daligault H."/>
            <person name="Lapidus A."/>
            <person name="Lucas S."/>
            <person name="Hammon N."/>
            <person name="Nolan M."/>
            <person name="Tice H."/>
            <person name="Cheng J.F."/>
            <person name="Han C."/>
            <person name="Tapia R."/>
            <person name="Goodwin L."/>
            <person name="Pitluck S."/>
            <person name="Liolios K."/>
            <person name="Ivanova N."/>
            <person name="Mavromatis K."/>
            <person name="Mikhailova N."/>
            <person name="Pati A."/>
            <person name="Chen A."/>
            <person name="Palaniappan K."/>
            <person name="Land M."/>
            <person name="Hauser L."/>
            <person name="Chang Y.J."/>
            <person name="Jeffries C.D."/>
            <person name="Rohde M."/>
            <person name="Spring S."/>
            <person name="Sikorski J."/>
            <person name="Goker M."/>
            <person name="Woyke T."/>
            <person name="Bristow J."/>
            <person name="Eisen J.A."/>
            <person name="Markowitz V."/>
            <person name="Hugenholtz P."/>
            <person name="Kyrpides N.C."/>
            <person name="Klenk H.P."/>
        </authorList>
    </citation>
    <scope>NUCLEOTIDE SEQUENCE [LARGE SCALE GENOMIC DNA]</scope>
    <source>
        <strain evidence="2">DSM 11571 / OCM 486 / SEBR 4847</strain>
    </source>
</reference>
<dbReference type="EMBL" id="CP002117">
    <property type="protein sequence ID" value="ADN35194.1"/>
    <property type="molecule type" value="Genomic_DNA"/>
</dbReference>
<name>E1RGI3_METP4</name>
<dbReference type="OrthoDB" id="110150at2157"/>
<accession>E1RGI3</accession>
<dbReference type="GeneID" id="9742867"/>
<gene>
    <name evidence="1" type="ordered locus">Mpet_0420</name>
</gene>
<sequence>MKEYLGRDTVRKKTENLFEKCSTEDFQELQKRLINLGYVQRGSDPVSAEFHHTGAGLLLDVEFDKDNGIHSYELLTTEEMEEKHRKFRW</sequence>
<dbReference type="Proteomes" id="UP000006565">
    <property type="component" value="Chromosome"/>
</dbReference>
<dbReference type="eggNOG" id="arCOG10914">
    <property type="taxonomic scope" value="Archaea"/>
</dbReference>
<dbReference type="AlphaFoldDB" id="E1RGI3"/>
<protein>
    <submittedName>
        <fullName evidence="1">Uncharacterized protein</fullName>
    </submittedName>
</protein>
<evidence type="ECO:0000313" key="1">
    <source>
        <dbReference type="EMBL" id="ADN35194.1"/>
    </source>
</evidence>
<dbReference type="KEGG" id="mpi:Mpet_0420"/>
<evidence type="ECO:0000313" key="2">
    <source>
        <dbReference type="Proteomes" id="UP000006565"/>
    </source>
</evidence>
<organism evidence="1 2">
    <name type="scientific">Methanolacinia petrolearia (strain DSM 11571 / OCM 486 / SEBR 4847)</name>
    <name type="common">Methanoplanus petrolearius</name>
    <dbReference type="NCBI Taxonomy" id="679926"/>
    <lineage>
        <taxon>Archaea</taxon>
        <taxon>Methanobacteriati</taxon>
        <taxon>Methanobacteriota</taxon>
        <taxon>Stenosarchaea group</taxon>
        <taxon>Methanomicrobia</taxon>
        <taxon>Methanomicrobiales</taxon>
        <taxon>Methanomicrobiaceae</taxon>
        <taxon>Methanolacinia</taxon>
    </lineage>
</organism>
<dbReference type="HOGENOM" id="CLU_2447707_0_0_2"/>
<dbReference type="RefSeq" id="WP_013328372.1">
    <property type="nucleotide sequence ID" value="NC_014507.1"/>
</dbReference>